<reference evidence="2" key="2">
    <citation type="journal article" date="2022" name="Syst. Appl. Microbiol.">
        <title>Chromohalobacter moromii sp. nov., a moderately halophilic bacterium isolated from lupine-based moromi fermentation.</title>
        <authorList>
            <person name="Lulf R.H."/>
            <person name="Hilgarth M."/>
            <person name="Ehrmann M.A."/>
        </authorList>
    </citation>
    <scope>NUCLEOTIDE SEQUENCE</scope>
    <source>
        <strain evidence="2">TMW 2.2304</strain>
    </source>
</reference>
<evidence type="ECO:0000256" key="1">
    <source>
        <dbReference type="SAM" id="Phobius"/>
    </source>
</evidence>
<accession>A0A9X3B2C0</accession>
<dbReference type="AlphaFoldDB" id="A0A9X3B2C0"/>
<keyword evidence="1" id="KW-1133">Transmembrane helix</keyword>
<protein>
    <submittedName>
        <fullName evidence="2">Uncharacterized protein</fullName>
    </submittedName>
</protein>
<dbReference type="EMBL" id="JAHXDE010000001">
    <property type="protein sequence ID" value="MCT8504000.1"/>
    <property type="molecule type" value="Genomic_DNA"/>
</dbReference>
<evidence type="ECO:0000313" key="3">
    <source>
        <dbReference type="Proteomes" id="UP001145353"/>
    </source>
</evidence>
<keyword evidence="3" id="KW-1185">Reference proteome</keyword>
<organism evidence="2 3">
    <name type="scientific">Chromohalobacter moromii</name>
    <dbReference type="NCBI Taxonomy" id="2860329"/>
    <lineage>
        <taxon>Bacteria</taxon>
        <taxon>Pseudomonadati</taxon>
        <taxon>Pseudomonadota</taxon>
        <taxon>Gammaproteobacteria</taxon>
        <taxon>Oceanospirillales</taxon>
        <taxon>Halomonadaceae</taxon>
        <taxon>Chromohalobacter</taxon>
    </lineage>
</organism>
<feature type="transmembrane region" description="Helical" evidence="1">
    <location>
        <begin position="16"/>
        <end position="36"/>
    </location>
</feature>
<dbReference type="Proteomes" id="UP001145353">
    <property type="component" value="Unassembled WGS sequence"/>
</dbReference>
<sequence length="115" mass="12193">MTPGSTPLTDTAMHNLWIPVVAILAVAGLIFGGQAYSEAQRDTHIATAIAEEHQSQTPAELSHSIRVNKGYGVCGDYTLANGESGSFYYNSATKRLALDANADLYRDNCAGVSDS</sequence>
<evidence type="ECO:0000313" key="2">
    <source>
        <dbReference type="EMBL" id="MCT8504000.1"/>
    </source>
</evidence>
<keyword evidence="1" id="KW-0812">Transmembrane</keyword>
<proteinExistence type="predicted"/>
<comment type="caution">
    <text evidence="2">The sequence shown here is derived from an EMBL/GenBank/DDBJ whole genome shotgun (WGS) entry which is preliminary data.</text>
</comment>
<name>A0A9X3B2C0_9GAMM</name>
<keyword evidence="1" id="KW-0472">Membrane</keyword>
<reference evidence="2" key="1">
    <citation type="submission" date="2021-07" db="EMBL/GenBank/DDBJ databases">
        <authorList>
            <person name="Luelf R.H."/>
        </authorList>
    </citation>
    <scope>NUCLEOTIDE SEQUENCE</scope>
    <source>
        <strain evidence="2">TMW 2.2304</strain>
    </source>
</reference>
<gene>
    <name evidence="2" type="ORF">KZO87_01235</name>
</gene>